<dbReference type="Gene3D" id="3.30.70.1230">
    <property type="entry name" value="Nucleotide cyclase"/>
    <property type="match status" value="1"/>
</dbReference>
<feature type="transmembrane region" description="Helical" evidence="2">
    <location>
        <begin position="263"/>
        <end position="292"/>
    </location>
</feature>
<keyword evidence="2" id="KW-0812">Transmembrane</keyword>
<feature type="compositionally biased region" description="Basic and acidic residues" evidence="1">
    <location>
        <begin position="364"/>
        <end position="380"/>
    </location>
</feature>
<gene>
    <name evidence="4" type="ORF">AKO1_009858</name>
</gene>
<dbReference type="SUPFAM" id="SSF55073">
    <property type="entry name" value="Nucleotide cyclase"/>
    <property type="match status" value="1"/>
</dbReference>
<comment type="caution">
    <text evidence="4">The sequence shown here is derived from an EMBL/GenBank/DDBJ whole genome shotgun (WGS) entry which is preliminary data.</text>
</comment>
<evidence type="ECO:0000256" key="1">
    <source>
        <dbReference type="SAM" id="MobiDB-lite"/>
    </source>
</evidence>
<sequence>MNGKLALHVHAFKYKKDFKLFQTFTFNSFAQGSYYIKSSFANALCDVRNISNIKFVGYSTIQNSSNLMQIVNWPGISTRPNTVNSLIASNSTSLGVIQVSQDNLSPTLSSYDYRQLWGNVKTSDSSLVMINQERESIISMVVPLYNTSTESVDFVSYTEASLSTIESKLNEFGRMYDKCEISLIETQTRQVFASNTKQSTPTFTKHACGYELSIIGSQNNQSKFGLTNNGRDVCIYYYIYDDYGLSWVLVTSTPVSSTTGSTLFSISLLAGFSALSIVIVLVGLWIAVWFVIRPLYDFVKDLNEVERMRLQVADKYKSELSFFGEVRSIQYSFTSMVDKLKEYKTFLPDHIINRDFNQPDDDFDQPHSAHNKPDYDSEKYEMKRKSSLAPSYTLSSADRPVTSSKAFALGLEYKEFSVVVIEVTNIKEVLKNNSPLDFVNQHGRLLTEIIRSASKSKGDLCYFDQNKFVLSWNASGKIRNHAVEACNLAVQIKHGASSALGTPFKDIASFASPRPTTTISLNIGVATGYGYVGNIGNTNKRQFCIFGDVCNKAELVAKLSGEWDNAVMMNKATKNSIGSNFLWRPLDCVCYEQDDDREFVFELLEQKTKHCDDEWMYEMETKDQGKKYEQCIKAFEYAVTGNFTAAIENMELFLENNPGDVVAQRFLILCEELHDKRTKMKNVSSPMVFCKYKDQRWKRPF</sequence>
<dbReference type="GO" id="GO:0035556">
    <property type="term" value="P:intracellular signal transduction"/>
    <property type="evidence" value="ECO:0007669"/>
    <property type="project" value="InterPro"/>
</dbReference>
<proteinExistence type="predicted"/>
<dbReference type="EMBL" id="JAOPGA020001798">
    <property type="protein sequence ID" value="KAL0491410.1"/>
    <property type="molecule type" value="Genomic_DNA"/>
</dbReference>
<feature type="domain" description="Guanylate cyclase" evidence="3">
    <location>
        <begin position="417"/>
        <end position="557"/>
    </location>
</feature>
<evidence type="ECO:0000313" key="4">
    <source>
        <dbReference type="EMBL" id="KAL0491410.1"/>
    </source>
</evidence>
<evidence type="ECO:0000259" key="3">
    <source>
        <dbReference type="PROSITE" id="PS50125"/>
    </source>
</evidence>
<dbReference type="AlphaFoldDB" id="A0AAW2ZPJ1"/>
<dbReference type="GO" id="GO:0009190">
    <property type="term" value="P:cyclic nucleotide biosynthetic process"/>
    <property type="evidence" value="ECO:0007669"/>
    <property type="project" value="InterPro"/>
</dbReference>
<reference evidence="4 5" key="1">
    <citation type="submission" date="2024-03" db="EMBL/GenBank/DDBJ databases">
        <title>The Acrasis kona genome and developmental transcriptomes reveal deep origins of eukaryotic multicellular pathways.</title>
        <authorList>
            <person name="Sheikh S."/>
            <person name="Fu C.-J."/>
            <person name="Brown M.W."/>
            <person name="Baldauf S.L."/>
        </authorList>
    </citation>
    <scope>NUCLEOTIDE SEQUENCE [LARGE SCALE GENOMIC DNA]</scope>
    <source>
        <strain evidence="4 5">ATCC MYA-3509</strain>
    </source>
</reference>
<feature type="region of interest" description="Disordered" evidence="1">
    <location>
        <begin position="360"/>
        <end position="380"/>
    </location>
</feature>
<dbReference type="PROSITE" id="PS50125">
    <property type="entry name" value="GUANYLATE_CYCLASE_2"/>
    <property type="match status" value="1"/>
</dbReference>
<accession>A0AAW2ZPJ1</accession>
<dbReference type="InterPro" id="IPR001054">
    <property type="entry name" value="A/G_cyclase"/>
</dbReference>
<evidence type="ECO:0000313" key="5">
    <source>
        <dbReference type="Proteomes" id="UP001431209"/>
    </source>
</evidence>
<organism evidence="4 5">
    <name type="scientific">Acrasis kona</name>
    <dbReference type="NCBI Taxonomy" id="1008807"/>
    <lineage>
        <taxon>Eukaryota</taxon>
        <taxon>Discoba</taxon>
        <taxon>Heterolobosea</taxon>
        <taxon>Tetramitia</taxon>
        <taxon>Eutetramitia</taxon>
        <taxon>Acrasidae</taxon>
        <taxon>Acrasis</taxon>
    </lineage>
</organism>
<name>A0AAW2ZPJ1_9EUKA</name>
<dbReference type="Proteomes" id="UP001431209">
    <property type="component" value="Unassembled WGS sequence"/>
</dbReference>
<evidence type="ECO:0000256" key="2">
    <source>
        <dbReference type="SAM" id="Phobius"/>
    </source>
</evidence>
<keyword evidence="2" id="KW-1133">Transmembrane helix</keyword>
<protein>
    <submittedName>
        <fullName evidence="4">Adenylate cyclase</fullName>
    </submittedName>
</protein>
<keyword evidence="2" id="KW-0472">Membrane</keyword>
<keyword evidence="5" id="KW-1185">Reference proteome</keyword>
<dbReference type="InterPro" id="IPR029787">
    <property type="entry name" value="Nucleotide_cyclase"/>
</dbReference>